<reference evidence="2 3" key="1">
    <citation type="submission" date="2022-05" db="EMBL/GenBank/DDBJ databases">
        <title>Novel Pseudomonas spp. Isolated from a Rainbow Trout Aquaculture Facility.</title>
        <authorList>
            <person name="Testerman T."/>
            <person name="Graf J."/>
        </authorList>
    </citation>
    <scope>NUCLEOTIDE SEQUENCE [LARGE SCALE GENOMIC DNA]</scope>
    <source>
        <strain evidence="2 3">ID1025</strain>
    </source>
</reference>
<dbReference type="EMBL" id="JAMDGZ010000025">
    <property type="protein sequence ID" value="MDD1014644.1"/>
    <property type="molecule type" value="Genomic_DNA"/>
</dbReference>
<evidence type="ECO:0000256" key="1">
    <source>
        <dbReference type="SAM" id="Phobius"/>
    </source>
</evidence>
<keyword evidence="1" id="KW-0812">Transmembrane</keyword>
<dbReference type="Proteomes" id="UP001148184">
    <property type="component" value="Unassembled WGS sequence"/>
</dbReference>
<proteinExistence type="predicted"/>
<feature type="transmembrane region" description="Helical" evidence="1">
    <location>
        <begin position="41"/>
        <end position="62"/>
    </location>
</feature>
<feature type="transmembrane region" description="Helical" evidence="1">
    <location>
        <begin position="13"/>
        <end position="34"/>
    </location>
</feature>
<evidence type="ECO:0000313" key="3">
    <source>
        <dbReference type="Proteomes" id="UP001148184"/>
    </source>
</evidence>
<keyword evidence="3" id="KW-1185">Reference proteome</keyword>
<name>A0ABT5P9G9_9PSED</name>
<gene>
    <name evidence="2" type="ORF">M5G17_13265</name>
</gene>
<keyword evidence="1" id="KW-1133">Transmembrane helix</keyword>
<organism evidence="2 3">
    <name type="scientific">Pseudomonas rubra</name>
    <dbReference type="NCBI Taxonomy" id="2942627"/>
    <lineage>
        <taxon>Bacteria</taxon>
        <taxon>Pseudomonadati</taxon>
        <taxon>Pseudomonadota</taxon>
        <taxon>Gammaproteobacteria</taxon>
        <taxon>Pseudomonadales</taxon>
        <taxon>Pseudomonadaceae</taxon>
        <taxon>Pseudomonas</taxon>
    </lineage>
</organism>
<dbReference type="RefSeq" id="WP_273893366.1">
    <property type="nucleotide sequence ID" value="NZ_JAMDGP010000007.1"/>
</dbReference>
<accession>A0ABT5P9G9</accession>
<keyword evidence="1" id="KW-0472">Membrane</keyword>
<evidence type="ECO:0008006" key="4">
    <source>
        <dbReference type="Google" id="ProtNLM"/>
    </source>
</evidence>
<protein>
    <recommendedName>
        <fullName evidence="4">Integral membrane protein</fullName>
    </recommendedName>
</protein>
<evidence type="ECO:0000313" key="2">
    <source>
        <dbReference type="EMBL" id="MDD1014644.1"/>
    </source>
</evidence>
<sequence>MAFRTLTYDVFHLGLYMITALAWTSLCVMVLLTARRRRSTAVPASGLCVAGVGALVCVGILLADVLRLIDHRVVLFSLLVFGVFAPVLTVGGLYRRLNQRRGTVG</sequence>
<comment type="caution">
    <text evidence="2">The sequence shown here is derived from an EMBL/GenBank/DDBJ whole genome shotgun (WGS) entry which is preliminary data.</text>
</comment>
<feature type="transmembrane region" description="Helical" evidence="1">
    <location>
        <begin position="74"/>
        <end position="94"/>
    </location>
</feature>